<sequence length="961" mass="111097">MCCVSECAYKTKEKKTILIALVITTTLVGFFGYLAWKINMSNSLTLDNNNQFLDSTNDKKNKKDKTTIEHSKKKRKDQKKSKRENKDDEQQRNKSKELTLQTSEETDDERDESEQELLKPSSQPIETSSKARKRNKNKSVTPTPPPTTTTTRVEDKVKDEKNLNTTRAPPVTHPKSIAKDEVESTKQQSNVPIKSSEPSKKQIFPISSQAITKKPTQSIQEQPFTVVGGNRHKAGTPPLQQQQNKLPVSAVSAPAPPVQPSTSVQVQHDQLAQRQQVSQKEISTQLNGVSTNSLPLKQQQMPTKIADLIKVLPSSQVVVTELMSALDAFPLSTDELDIIMHKIANKQSVLRQDWNKLQHGQKVDPQAHIGQVMDKSAKAYEDEMKNNAMKHIKELTDELNAEKLRNNVLLKEKNDKEHDIQMLHVRLNSIQHKHESINAHPQQQQQQIQKLELQLQRVTEENIHLNQQLAQHQQQQLVASNLIHTGDSSNLRIQVLSEQIKKLSVDNAHLEKKAKSNELLAHEAQKEREDLIRYNEQLTQSLQNVEKDLKHVEEKHHKKFNETQTLHMNDINEYKRRIEQLERDNEQLRREDIVHVEPTAVTDIQTIAINNEEREQLEKEIHQLKQILNLNQEKEREYNDLKQKLIEEIEEYKKKVDDLQIQYQFEENELRQEIERLKQNKNYEQQQTAESYNNELAAKNIEIGTLRTELNEVKSIISQSEERLRQEHERQREILTDLLPSYIRNQLPHDNQDFDQWLSSYRQLFESSIESSKKILQEESAAVKLENDQLHKNMKDVESHLREIEKTVQYKEETLLTELKSKDATLESIRNENDQLNDELQRLRNEIQRLQSAYDTTVNEVSALKLQLDDRFLVAANTPPVDVDQSFELVKHPTTSLSTLVIDVRAKQLNELIRSGKEALEHQDSLTQQLDKHLNDLHLSGTGETSPSNADESTLVYIHLS</sequence>
<reference evidence="4" key="1">
    <citation type="submission" date="2021-02" db="EMBL/GenBank/DDBJ databases">
        <authorList>
            <person name="Nowell W R."/>
        </authorList>
    </citation>
    <scope>NUCLEOTIDE SEQUENCE</scope>
</reference>
<proteinExistence type="predicted"/>
<keyword evidence="3" id="KW-0472">Membrane</keyword>
<evidence type="ECO:0000313" key="7">
    <source>
        <dbReference type="Proteomes" id="UP000663870"/>
    </source>
</evidence>
<evidence type="ECO:0000313" key="4">
    <source>
        <dbReference type="EMBL" id="CAF1032999.1"/>
    </source>
</evidence>
<evidence type="ECO:0000256" key="3">
    <source>
        <dbReference type="SAM" id="Phobius"/>
    </source>
</evidence>
<gene>
    <name evidence="5" type="ORF">JXQ802_LOCUS22690</name>
    <name evidence="4" type="ORF">PYM288_LOCUS16237</name>
</gene>
<keyword evidence="3" id="KW-0812">Transmembrane</keyword>
<organism evidence="4 6">
    <name type="scientific">Rotaria sordida</name>
    <dbReference type="NCBI Taxonomy" id="392033"/>
    <lineage>
        <taxon>Eukaryota</taxon>
        <taxon>Metazoa</taxon>
        <taxon>Spiralia</taxon>
        <taxon>Gnathifera</taxon>
        <taxon>Rotifera</taxon>
        <taxon>Eurotatoria</taxon>
        <taxon>Bdelloidea</taxon>
        <taxon>Philodinida</taxon>
        <taxon>Philodinidae</taxon>
        <taxon>Rotaria</taxon>
    </lineage>
</organism>
<dbReference type="EMBL" id="CAJNOH010000414">
    <property type="protein sequence ID" value="CAF1032999.1"/>
    <property type="molecule type" value="Genomic_DNA"/>
</dbReference>
<feature type="compositionally biased region" description="Acidic residues" evidence="2">
    <location>
        <begin position="104"/>
        <end position="115"/>
    </location>
</feature>
<keyword evidence="1" id="KW-0175">Coiled coil</keyword>
<feature type="coiled-coil region" evidence="1">
    <location>
        <begin position="441"/>
        <end position="730"/>
    </location>
</feature>
<dbReference type="Gene3D" id="1.10.287.2610">
    <property type="match status" value="1"/>
</dbReference>
<feature type="region of interest" description="Disordered" evidence="2">
    <location>
        <begin position="52"/>
        <end position="220"/>
    </location>
</feature>
<feature type="compositionally biased region" description="Polar residues" evidence="2">
    <location>
        <begin position="205"/>
        <end position="220"/>
    </location>
</feature>
<feature type="compositionally biased region" description="Basic and acidic residues" evidence="2">
    <location>
        <begin position="152"/>
        <end position="162"/>
    </location>
</feature>
<dbReference type="Proteomes" id="UP000663870">
    <property type="component" value="Unassembled WGS sequence"/>
</dbReference>
<evidence type="ECO:0000313" key="6">
    <source>
        <dbReference type="Proteomes" id="UP000663854"/>
    </source>
</evidence>
<feature type="coiled-coil region" evidence="1">
    <location>
        <begin position="773"/>
        <end position="867"/>
    </location>
</feature>
<feature type="compositionally biased region" description="Basic and acidic residues" evidence="2">
    <location>
        <begin position="56"/>
        <end position="70"/>
    </location>
</feature>
<evidence type="ECO:0000256" key="2">
    <source>
        <dbReference type="SAM" id="MobiDB-lite"/>
    </source>
</evidence>
<feature type="transmembrane region" description="Helical" evidence="3">
    <location>
        <begin position="17"/>
        <end position="36"/>
    </location>
</feature>
<keyword evidence="7" id="KW-1185">Reference proteome</keyword>
<feature type="coiled-coil region" evidence="1">
    <location>
        <begin position="385"/>
        <end position="412"/>
    </location>
</feature>
<feature type="compositionally biased region" description="Basic and acidic residues" evidence="2">
    <location>
        <begin position="84"/>
        <end position="97"/>
    </location>
</feature>
<name>A0A814J9L5_9BILA</name>
<dbReference type="AlphaFoldDB" id="A0A814J9L5"/>
<protein>
    <submittedName>
        <fullName evidence="4">Uncharacterized protein</fullName>
    </submittedName>
</protein>
<feature type="compositionally biased region" description="Basic residues" evidence="2">
    <location>
        <begin position="71"/>
        <end position="83"/>
    </location>
</feature>
<evidence type="ECO:0000256" key="1">
    <source>
        <dbReference type="SAM" id="Coils"/>
    </source>
</evidence>
<accession>A0A814J9L5</accession>
<dbReference type="Proteomes" id="UP000663854">
    <property type="component" value="Unassembled WGS sequence"/>
</dbReference>
<keyword evidence="3" id="KW-1133">Transmembrane helix</keyword>
<dbReference type="EMBL" id="CAJNOL010000695">
    <property type="protein sequence ID" value="CAF1169108.1"/>
    <property type="molecule type" value="Genomic_DNA"/>
</dbReference>
<evidence type="ECO:0000313" key="5">
    <source>
        <dbReference type="EMBL" id="CAF1169108.1"/>
    </source>
</evidence>
<comment type="caution">
    <text evidence="4">The sequence shown here is derived from an EMBL/GenBank/DDBJ whole genome shotgun (WGS) entry which is preliminary data.</text>
</comment>